<evidence type="ECO:0000256" key="4">
    <source>
        <dbReference type="ARBA" id="ARBA00022519"/>
    </source>
</evidence>
<dbReference type="Proteomes" id="UP000247673">
    <property type="component" value="Unassembled WGS sequence"/>
</dbReference>
<evidence type="ECO:0000256" key="2">
    <source>
        <dbReference type="ARBA" id="ARBA00009494"/>
    </source>
</evidence>
<reference evidence="9 10" key="1">
    <citation type="submission" date="2018-05" db="EMBL/GenBank/DDBJ databases">
        <title>Reference genomes for bee gut microbiota database.</title>
        <authorList>
            <person name="Ellegaard K.M."/>
        </authorList>
    </citation>
    <scope>NUCLEOTIDE SEQUENCE [LARGE SCALE GENOMIC DNA]</scope>
    <source>
        <strain evidence="9 10">ESL0172</strain>
    </source>
</reference>
<feature type="transmembrane region" description="Helical" evidence="8">
    <location>
        <begin position="713"/>
        <end position="737"/>
    </location>
</feature>
<keyword evidence="5 8" id="KW-0812">Transmembrane</keyword>
<evidence type="ECO:0000256" key="1">
    <source>
        <dbReference type="ARBA" id="ARBA00004429"/>
    </source>
</evidence>
<keyword evidence="7 8" id="KW-0472">Membrane</keyword>
<keyword evidence="10" id="KW-1185">Reference proteome</keyword>
<evidence type="ECO:0000256" key="7">
    <source>
        <dbReference type="ARBA" id="ARBA00023136"/>
    </source>
</evidence>
<dbReference type="InterPro" id="IPR010771">
    <property type="entry name" value="IgaA"/>
</dbReference>
<evidence type="ECO:0000256" key="8">
    <source>
        <dbReference type="SAM" id="Phobius"/>
    </source>
</evidence>
<dbReference type="EMBL" id="QGLO01000006">
    <property type="protein sequence ID" value="PXY90319.1"/>
    <property type="molecule type" value="Genomic_DNA"/>
</dbReference>
<evidence type="ECO:0008006" key="11">
    <source>
        <dbReference type="Google" id="ProtNLM"/>
    </source>
</evidence>
<comment type="similarity">
    <text evidence="2">Belongs to the IgaA family.</text>
</comment>
<keyword evidence="4" id="KW-0997">Cell inner membrane</keyword>
<comment type="subcellular location">
    <subcellularLocation>
        <location evidence="1">Cell inner membrane</location>
        <topology evidence="1">Multi-pass membrane protein</topology>
    </subcellularLocation>
</comment>
<name>A0A2V4DTG8_9GAMM</name>
<protein>
    <recommendedName>
        <fullName evidence="11">Intracellular growth attenuator protein igaA</fullName>
    </recommendedName>
</protein>
<feature type="transmembrane region" description="Helical" evidence="8">
    <location>
        <begin position="266"/>
        <end position="283"/>
    </location>
</feature>
<evidence type="ECO:0000256" key="6">
    <source>
        <dbReference type="ARBA" id="ARBA00022989"/>
    </source>
</evidence>
<keyword evidence="6 8" id="KW-1133">Transmembrane helix</keyword>
<feature type="transmembrane region" description="Helical" evidence="8">
    <location>
        <begin position="6"/>
        <end position="22"/>
    </location>
</feature>
<feature type="transmembrane region" description="Helical" evidence="8">
    <location>
        <begin position="240"/>
        <end position="260"/>
    </location>
</feature>
<sequence length="759" mass="88260">MDLYLVFKIGILIFGLISWFLYKSDRSINKNVLNDHIRQRERIRDLTDEELELLQPFLTSKLAVYPYNFQSSLIDNKVSYLLGTCTRKSLYSNTEEIAYYYDVDNIEIFFPYNMDMYIDGSNIFEVVFTKHYGIVIKVNDYDIKTAFENYDPNEEYLFRDVKQTKSKEKIFDNEFFEEHNTTHRQDGINSSDVESLSIYNDSKNLDNNQAYLEASKNYYKLLYQREETQFEAAIRRKHSLGWLTSLCLILATVLLIRSWLGENDQISILILICLGAAAFFAWYKPKDYLNPQQVSVVKAKIYDKDPNTCSIEVGNLMVLEYPKYWLNFIPETSDLATEMVISNDNKKLLRYGQTLSINNEVEQFGPPKLVSRNKILFVIGGILSAILYYYTDPVNNGYFAYQYYSQQSENLQIKDFTTLKNSDIKPGDMVNITINNTSCDVNDLNEDYQCHNFFINNEPMALKENNVMAIEGSLKHIFDTKFVDDVVDTEMLRFQNVQSLYVDMLNRSSNDGRYVKNSFSKIESIGQMVIDIDKVCKILPVKECDNVKYNLTHLFDTSRSKANITWDDLLTESTKNPDFSEIVETRRMHSLKQALEPFKSELQSELVNVISKYQSDNGVKITLTNQSYVDMAPLVMSKSMRFDENGYINYYFAILNNNIPANINIVGSVSDILYHKVENSDRHNLETQSISGLKVNANHHYNLDENQQLSSNLLIIINVIMFVMMTLIATINAVKLVQKTRINRNRSKEIIKYYQDRLI</sequence>
<gene>
    <name evidence="9" type="ORF">DKK78_07955</name>
</gene>
<comment type="caution">
    <text evidence="9">The sequence shown here is derived from an EMBL/GenBank/DDBJ whole genome shotgun (WGS) entry which is preliminary data.</text>
</comment>
<dbReference type="OrthoDB" id="7058114at2"/>
<dbReference type="AlphaFoldDB" id="A0A2V4DTG8"/>
<keyword evidence="3" id="KW-1003">Cell membrane</keyword>
<evidence type="ECO:0000313" key="9">
    <source>
        <dbReference type="EMBL" id="PXY90319.1"/>
    </source>
</evidence>
<organism evidence="9 10">
    <name type="scientific">Gilliamella apis</name>
    <dbReference type="NCBI Taxonomy" id="1970738"/>
    <lineage>
        <taxon>Bacteria</taxon>
        <taxon>Pseudomonadati</taxon>
        <taxon>Pseudomonadota</taxon>
        <taxon>Gammaproteobacteria</taxon>
        <taxon>Orbales</taxon>
        <taxon>Orbaceae</taxon>
        <taxon>Gilliamella</taxon>
    </lineage>
</organism>
<evidence type="ECO:0000256" key="5">
    <source>
        <dbReference type="ARBA" id="ARBA00022692"/>
    </source>
</evidence>
<dbReference type="GO" id="GO:0005886">
    <property type="term" value="C:plasma membrane"/>
    <property type="evidence" value="ECO:0007669"/>
    <property type="project" value="UniProtKB-SubCell"/>
</dbReference>
<accession>A0A2V4DTG8</accession>
<proteinExistence type="inferred from homology"/>
<dbReference type="Pfam" id="PF07095">
    <property type="entry name" value="IgaA"/>
    <property type="match status" value="2"/>
</dbReference>
<feature type="transmembrane region" description="Helical" evidence="8">
    <location>
        <begin position="375"/>
        <end position="391"/>
    </location>
</feature>
<evidence type="ECO:0000256" key="3">
    <source>
        <dbReference type="ARBA" id="ARBA00022475"/>
    </source>
</evidence>
<evidence type="ECO:0000313" key="10">
    <source>
        <dbReference type="Proteomes" id="UP000247673"/>
    </source>
</evidence>
<dbReference type="RefSeq" id="WP_110448153.1">
    <property type="nucleotide sequence ID" value="NZ_CP132381.1"/>
</dbReference>